<evidence type="ECO:0000256" key="9">
    <source>
        <dbReference type="ARBA" id="ARBA00022842"/>
    </source>
</evidence>
<evidence type="ECO:0000256" key="10">
    <source>
        <dbReference type="ARBA" id="ARBA00023125"/>
    </source>
</evidence>
<dbReference type="EMBL" id="RZNY01000044">
    <property type="protein sequence ID" value="RUT39507.1"/>
    <property type="molecule type" value="Genomic_DNA"/>
</dbReference>
<dbReference type="NCBIfam" id="NF002848">
    <property type="entry name" value="PRK03103.1"/>
    <property type="match status" value="1"/>
</dbReference>
<dbReference type="GO" id="GO:0003684">
    <property type="term" value="F:damaged DNA binding"/>
    <property type="evidence" value="ECO:0007669"/>
    <property type="project" value="InterPro"/>
</dbReference>
<dbReference type="GO" id="GO:0006281">
    <property type="term" value="P:DNA repair"/>
    <property type="evidence" value="ECO:0007669"/>
    <property type="project" value="UniProtKB-UniRule"/>
</dbReference>
<dbReference type="GO" id="GO:0006261">
    <property type="term" value="P:DNA-templated DNA replication"/>
    <property type="evidence" value="ECO:0007669"/>
    <property type="project" value="UniProtKB-UniRule"/>
</dbReference>
<dbReference type="Gene3D" id="3.30.70.270">
    <property type="match status" value="1"/>
</dbReference>
<dbReference type="Gene3D" id="3.40.1170.60">
    <property type="match status" value="1"/>
</dbReference>
<comment type="similarity">
    <text evidence="2 13">Belongs to the DNA polymerase type-Y family.</text>
</comment>
<dbReference type="InterPro" id="IPR036775">
    <property type="entry name" value="DNA_pol_Y-fam_lit_finger_sf"/>
</dbReference>
<evidence type="ECO:0000256" key="8">
    <source>
        <dbReference type="ARBA" id="ARBA00022763"/>
    </source>
</evidence>
<dbReference type="PANTHER" id="PTHR11076:SF35">
    <property type="entry name" value="DNA REPAIR PROTEIN HOMOLOG YOBH"/>
    <property type="match status" value="1"/>
</dbReference>
<gene>
    <name evidence="13" type="primary">dinB</name>
    <name evidence="15" type="ORF">EJP82_26005</name>
</gene>
<evidence type="ECO:0000259" key="14">
    <source>
        <dbReference type="PROSITE" id="PS50173"/>
    </source>
</evidence>
<dbReference type="Pfam" id="PF21999">
    <property type="entry name" value="IMS_HHH_1"/>
    <property type="match status" value="1"/>
</dbReference>
<evidence type="ECO:0000256" key="1">
    <source>
        <dbReference type="ARBA" id="ARBA00004496"/>
    </source>
</evidence>
<comment type="cofactor">
    <cofactor evidence="13">
        <name>Mg(2+)</name>
        <dbReference type="ChEBI" id="CHEBI:18420"/>
    </cofactor>
    <text evidence="13">Binds 2 magnesium ions per subunit.</text>
</comment>
<comment type="catalytic activity">
    <reaction evidence="12 13">
        <text>DNA(n) + a 2'-deoxyribonucleoside 5'-triphosphate = DNA(n+1) + diphosphate</text>
        <dbReference type="Rhea" id="RHEA:22508"/>
        <dbReference type="Rhea" id="RHEA-COMP:17339"/>
        <dbReference type="Rhea" id="RHEA-COMP:17340"/>
        <dbReference type="ChEBI" id="CHEBI:33019"/>
        <dbReference type="ChEBI" id="CHEBI:61560"/>
        <dbReference type="ChEBI" id="CHEBI:173112"/>
        <dbReference type="EC" id="2.7.7.7"/>
    </reaction>
</comment>
<dbReference type="Proteomes" id="UP000279446">
    <property type="component" value="Unassembled WGS sequence"/>
</dbReference>
<dbReference type="InterPro" id="IPR017961">
    <property type="entry name" value="DNA_pol_Y-fam_little_finger"/>
</dbReference>
<evidence type="ECO:0000256" key="6">
    <source>
        <dbReference type="ARBA" id="ARBA00022705"/>
    </source>
</evidence>
<comment type="subunit">
    <text evidence="13">Monomer.</text>
</comment>
<dbReference type="Gene3D" id="1.10.150.20">
    <property type="entry name" value="5' to 3' exonuclease, C-terminal subdomain"/>
    <property type="match status" value="1"/>
</dbReference>
<keyword evidence="9 13" id="KW-0460">Magnesium</keyword>
<evidence type="ECO:0000256" key="11">
    <source>
        <dbReference type="ARBA" id="ARBA00023204"/>
    </source>
</evidence>
<sequence>MLIDMQSFYASVEKAAHPEYLNRPLAVAGDPARRSGIILAACPLAKAYGVTTAEALWQALQKCPDLVIVRPHMHKYIQTSMQIKRIIESFTDLVEPYSIDELFADVTGSLHFYNNDPFALARQIQTKILIETNVYARAGIGENKIIAKLCCDMIAKKNEEGIFFLKKDELDQHIWHKPTRDMWGIGSRMEKHLYKMGIHTIGDLAKTPLGRLRSKWGVNGEVIWRVANGMDDSPVSTVSHNTQKDIGNGMTLPRDYLEAWEIEVVIQDICTEVCRRARKKGLMGSVVSLSISGADFDHHTGFHRQTKLEDPTNLTQEVYEASKRLFYINWDRQPVRRVGISLSGLTAAETYQITLFDDKNHLRAIDKVMDSIKDRFGDTAILRAASLTSAGQAIDRASKIGGHYK</sequence>
<name>A0A433XXD0_9BACL</name>
<dbReference type="HAMAP" id="MF_01113">
    <property type="entry name" value="DNApol_IV"/>
    <property type="match status" value="1"/>
</dbReference>
<keyword evidence="4 13" id="KW-0808">Transferase</keyword>
<dbReference type="AlphaFoldDB" id="A0A433XXD0"/>
<evidence type="ECO:0000256" key="3">
    <source>
        <dbReference type="ARBA" id="ARBA00022490"/>
    </source>
</evidence>
<accession>A0A433XXD0</accession>
<keyword evidence="11 13" id="KW-0234">DNA repair</keyword>
<dbReference type="PROSITE" id="PS50173">
    <property type="entry name" value="UMUC"/>
    <property type="match status" value="1"/>
</dbReference>
<dbReference type="GO" id="GO:0042276">
    <property type="term" value="P:error-prone translesion synthesis"/>
    <property type="evidence" value="ECO:0007669"/>
    <property type="project" value="TreeGrafter"/>
</dbReference>
<comment type="caution">
    <text evidence="15">The sequence shown here is derived from an EMBL/GenBank/DDBJ whole genome shotgun (WGS) entry which is preliminary data.</text>
</comment>
<dbReference type="OrthoDB" id="9808813at2"/>
<dbReference type="PANTHER" id="PTHR11076">
    <property type="entry name" value="DNA REPAIR POLYMERASE UMUC / TRANSFERASE FAMILY MEMBER"/>
    <property type="match status" value="1"/>
</dbReference>
<dbReference type="InterPro" id="IPR043502">
    <property type="entry name" value="DNA/RNA_pol_sf"/>
</dbReference>
<keyword evidence="10 13" id="KW-0238">DNA-binding</keyword>
<dbReference type="InterPro" id="IPR053848">
    <property type="entry name" value="IMS_HHH_1"/>
</dbReference>
<dbReference type="Pfam" id="PF11799">
    <property type="entry name" value="IMS_C"/>
    <property type="match status" value="1"/>
</dbReference>
<comment type="subcellular location">
    <subcellularLocation>
        <location evidence="1 13">Cytoplasm</location>
    </subcellularLocation>
</comment>
<feature type="domain" description="UmuC" evidence="14">
    <location>
        <begin position="1"/>
        <end position="186"/>
    </location>
</feature>
<dbReference type="InterPro" id="IPR022880">
    <property type="entry name" value="DNApol_IV"/>
</dbReference>
<keyword evidence="5 13" id="KW-0548">Nucleotidyltransferase</keyword>
<dbReference type="Pfam" id="PF00817">
    <property type="entry name" value="IMS"/>
    <property type="match status" value="1"/>
</dbReference>
<dbReference type="InterPro" id="IPR001126">
    <property type="entry name" value="UmuC"/>
</dbReference>
<keyword evidence="16" id="KW-1185">Reference proteome</keyword>
<organism evidence="15 16">
    <name type="scientific">Paenibacillus anaericanus</name>
    <dbReference type="NCBI Taxonomy" id="170367"/>
    <lineage>
        <taxon>Bacteria</taxon>
        <taxon>Bacillati</taxon>
        <taxon>Bacillota</taxon>
        <taxon>Bacilli</taxon>
        <taxon>Bacillales</taxon>
        <taxon>Paenibacillaceae</taxon>
        <taxon>Paenibacillus</taxon>
    </lineage>
</organism>
<evidence type="ECO:0000256" key="12">
    <source>
        <dbReference type="ARBA" id="ARBA00049244"/>
    </source>
</evidence>
<dbReference type="RefSeq" id="WP_127194995.1">
    <property type="nucleotide sequence ID" value="NZ_RZNY01000044.1"/>
</dbReference>
<feature type="active site" evidence="13">
    <location>
        <position position="101"/>
    </location>
</feature>
<keyword evidence="13" id="KW-0515">Mutator protein</keyword>
<protein>
    <recommendedName>
        <fullName evidence="13">DNA polymerase IV</fullName>
        <shortName evidence="13">Pol IV</shortName>
        <ecNumber evidence="13">2.7.7.7</ecNumber>
    </recommendedName>
</protein>
<reference evidence="15 16" key="1">
    <citation type="submission" date="2018-12" db="EMBL/GenBank/DDBJ databases">
        <authorList>
            <person name="Sun L."/>
            <person name="Chen Z."/>
        </authorList>
    </citation>
    <scope>NUCLEOTIDE SEQUENCE [LARGE SCALE GENOMIC DNA]</scope>
    <source>
        <strain evidence="15 16">DSM 15890</strain>
    </source>
</reference>
<keyword evidence="3 13" id="KW-0963">Cytoplasm</keyword>
<feature type="site" description="Substrate discrimination" evidence="13">
    <location>
        <position position="9"/>
    </location>
</feature>
<proteinExistence type="inferred from homology"/>
<feature type="binding site" evidence="13">
    <location>
        <position position="100"/>
    </location>
    <ligand>
        <name>Mg(2+)</name>
        <dbReference type="ChEBI" id="CHEBI:18420"/>
    </ligand>
</feature>
<dbReference type="Gene3D" id="3.30.1490.100">
    <property type="entry name" value="DNA polymerase, Y-family, little finger domain"/>
    <property type="match status" value="1"/>
</dbReference>
<dbReference type="InterPro" id="IPR050116">
    <property type="entry name" value="DNA_polymerase-Y"/>
</dbReference>
<dbReference type="GO" id="GO:0003887">
    <property type="term" value="F:DNA-directed DNA polymerase activity"/>
    <property type="evidence" value="ECO:0007669"/>
    <property type="project" value="UniProtKB-UniRule"/>
</dbReference>
<dbReference type="EC" id="2.7.7.7" evidence="13"/>
<dbReference type="SUPFAM" id="SSF56672">
    <property type="entry name" value="DNA/RNA polymerases"/>
    <property type="match status" value="1"/>
</dbReference>
<keyword evidence="7 13" id="KW-0479">Metal-binding</keyword>
<evidence type="ECO:0000256" key="5">
    <source>
        <dbReference type="ARBA" id="ARBA00022695"/>
    </source>
</evidence>
<keyword evidence="13" id="KW-0239">DNA-directed DNA polymerase</keyword>
<evidence type="ECO:0000313" key="15">
    <source>
        <dbReference type="EMBL" id="RUT39507.1"/>
    </source>
</evidence>
<dbReference type="CDD" id="cd01700">
    <property type="entry name" value="PolY_Pol_V_umuC"/>
    <property type="match status" value="1"/>
</dbReference>
<evidence type="ECO:0000256" key="4">
    <source>
        <dbReference type="ARBA" id="ARBA00022679"/>
    </source>
</evidence>
<dbReference type="GO" id="GO:0009432">
    <property type="term" value="P:SOS response"/>
    <property type="evidence" value="ECO:0007669"/>
    <property type="project" value="TreeGrafter"/>
</dbReference>
<dbReference type="SUPFAM" id="SSF100879">
    <property type="entry name" value="Lesion bypass DNA polymerase (Y-family), little finger domain"/>
    <property type="match status" value="1"/>
</dbReference>
<keyword evidence="6 13" id="KW-0235">DNA replication</keyword>
<keyword evidence="8 13" id="KW-0227">DNA damage</keyword>
<evidence type="ECO:0000256" key="2">
    <source>
        <dbReference type="ARBA" id="ARBA00010945"/>
    </source>
</evidence>
<dbReference type="GO" id="GO:0000287">
    <property type="term" value="F:magnesium ion binding"/>
    <property type="evidence" value="ECO:0007669"/>
    <property type="project" value="UniProtKB-UniRule"/>
</dbReference>
<dbReference type="GO" id="GO:0005829">
    <property type="term" value="C:cytosol"/>
    <property type="evidence" value="ECO:0007669"/>
    <property type="project" value="TreeGrafter"/>
</dbReference>
<evidence type="ECO:0000313" key="16">
    <source>
        <dbReference type="Proteomes" id="UP000279446"/>
    </source>
</evidence>
<evidence type="ECO:0000256" key="13">
    <source>
        <dbReference type="HAMAP-Rule" id="MF_01113"/>
    </source>
</evidence>
<feature type="binding site" evidence="13">
    <location>
        <position position="4"/>
    </location>
    <ligand>
        <name>Mg(2+)</name>
        <dbReference type="ChEBI" id="CHEBI:18420"/>
    </ligand>
</feature>
<dbReference type="InterPro" id="IPR043128">
    <property type="entry name" value="Rev_trsase/Diguanyl_cyclase"/>
</dbReference>
<evidence type="ECO:0000256" key="7">
    <source>
        <dbReference type="ARBA" id="ARBA00022723"/>
    </source>
</evidence>
<comment type="function">
    <text evidence="13">Poorly processive, error-prone DNA polymerase involved in untargeted mutagenesis. Copies undamaged DNA at stalled replication forks, which arise in vivo from mismatched or misaligned primer ends. These misaligned primers can be extended by PolIV. Exhibits no 3'-5' exonuclease (proofreading) activity. May be involved in translesional synthesis, in conjunction with the beta clamp from PolIII.</text>
</comment>